<dbReference type="CDD" id="cd09604">
    <property type="entry name" value="M1_APN_like"/>
    <property type="match status" value="1"/>
</dbReference>
<evidence type="ECO:0000259" key="1">
    <source>
        <dbReference type="Pfam" id="PF01433"/>
    </source>
</evidence>
<gene>
    <name evidence="2" type="ORF">S06H3_06851</name>
</gene>
<comment type="caution">
    <text evidence="2">The sequence shown here is derived from an EMBL/GenBank/DDBJ whole genome shotgun (WGS) entry which is preliminary data.</text>
</comment>
<dbReference type="GO" id="GO:0008270">
    <property type="term" value="F:zinc ion binding"/>
    <property type="evidence" value="ECO:0007669"/>
    <property type="project" value="InterPro"/>
</dbReference>
<dbReference type="AlphaFoldDB" id="X1JKJ1"/>
<dbReference type="EMBL" id="BARV01002712">
    <property type="protein sequence ID" value="GAH95256.1"/>
    <property type="molecule type" value="Genomic_DNA"/>
</dbReference>
<accession>X1JKJ1</accession>
<protein>
    <recommendedName>
        <fullName evidence="1">Peptidase M1 membrane alanine aminopeptidase domain-containing protein</fullName>
    </recommendedName>
</protein>
<dbReference type="SUPFAM" id="SSF55486">
    <property type="entry name" value="Metalloproteases ('zincins'), catalytic domain"/>
    <property type="match status" value="1"/>
</dbReference>
<dbReference type="Pfam" id="PF01433">
    <property type="entry name" value="Peptidase_M1"/>
    <property type="match status" value="1"/>
</dbReference>
<feature type="non-terminal residue" evidence="2">
    <location>
        <position position="1"/>
    </location>
</feature>
<feature type="domain" description="Peptidase M1 membrane alanine aminopeptidase" evidence="1">
    <location>
        <begin position="173"/>
        <end position="384"/>
    </location>
</feature>
<dbReference type="GO" id="GO:0008237">
    <property type="term" value="F:metallopeptidase activity"/>
    <property type="evidence" value="ECO:0007669"/>
    <property type="project" value="InterPro"/>
</dbReference>
<proteinExistence type="predicted"/>
<dbReference type="InterPro" id="IPR027268">
    <property type="entry name" value="Peptidase_M4/M1_CTD_sf"/>
</dbReference>
<sequence>ITKLFVNGVEVNYKLEQTLCEIDLEKSIEPGESLEITMEFYQDIPKNRDRYGYYYDANQNEVISLGNWCPILAVYDDEGWYKDPFLPIGDPFYSDSSIYEIKIMLPEDYVLASTGELFNKEKVDNYVTYTYQAYPVRDFAIMFSKDYYVLEDEYQDINIYSYLVGEDLEKFKYSINWAKEAISIFSELFGKYPYQNYSIAQNFSNFGGMEYPQLCQIKYVDKGYRENIDEKYYYYRNEYVIAHETAHQWWYSIVGNNEIYEPWLDEAFAEYSTYQYFINKYGEDRGIEFFSMIRPEPLSIEVPSKVMNKTIRDYTDFRQYSRDIYGGGAELLFRLEKHLGRDVMYKILREYFEKYKFENADIIGFINICEEVSGKDLSEFFSPYFNDF</sequence>
<organism evidence="2">
    <name type="scientific">marine sediment metagenome</name>
    <dbReference type="NCBI Taxonomy" id="412755"/>
    <lineage>
        <taxon>unclassified sequences</taxon>
        <taxon>metagenomes</taxon>
        <taxon>ecological metagenomes</taxon>
    </lineage>
</organism>
<dbReference type="PANTHER" id="PTHR45726:SF3">
    <property type="entry name" value="LEUKOTRIENE A-4 HYDROLASE"/>
    <property type="match status" value="1"/>
</dbReference>
<dbReference type="PANTHER" id="PTHR45726">
    <property type="entry name" value="LEUKOTRIENE A-4 HYDROLASE"/>
    <property type="match status" value="1"/>
</dbReference>
<dbReference type="InterPro" id="IPR034015">
    <property type="entry name" value="M1_LTA4H"/>
</dbReference>
<dbReference type="InterPro" id="IPR014782">
    <property type="entry name" value="Peptidase_M1_dom"/>
</dbReference>
<reference evidence="2" key="1">
    <citation type="journal article" date="2014" name="Front. Microbiol.">
        <title>High frequency of phylogenetically diverse reductive dehalogenase-homologous genes in deep subseafloor sedimentary metagenomes.</title>
        <authorList>
            <person name="Kawai M."/>
            <person name="Futagami T."/>
            <person name="Toyoda A."/>
            <person name="Takaki Y."/>
            <person name="Nishi S."/>
            <person name="Hori S."/>
            <person name="Arai W."/>
            <person name="Tsubouchi T."/>
            <person name="Morono Y."/>
            <person name="Uchiyama I."/>
            <person name="Ito T."/>
            <person name="Fujiyama A."/>
            <person name="Inagaki F."/>
            <person name="Takami H."/>
        </authorList>
    </citation>
    <scope>NUCLEOTIDE SEQUENCE</scope>
    <source>
        <strain evidence="2">Expedition CK06-06</strain>
    </source>
</reference>
<evidence type="ECO:0000313" key="2">
    <source>
        <dbReference type="EMBL" id="GAH95256.1"/>
    </source>
</evidence>
<dbReference type="Gene3D" id="1.10.390.10">
    <property type="entry name" value="Neutral Protease Domain 2"/>
    <property type="match status" value="1"/>
</dbReference>
<name>X1JKJ1_9ZZZZ</name>